<proteinExistence type="predicted"/>
<dbReference type="InterPro" id="IPR029058">
    <property type="entry name" value="AB_hydrolase_fold"/>
</dbReference>
<dbReference type="STRING" id="216946.STURO_v1c02010"/>
<dbReference type="Gene3D" id="3.40.50.1820">
    <property type="entry name" value="alpha/beta hydrolase"/>
    <property type="match status" value="1"/>
</dbReference>
<keyword evidence="1" id="KW-0812">Transmembrane</keyword>
<evidence type="ECO:0000259" key="2">
    <source>
        <dbReference type="Pfam" id="PF12146"/>
    </source>
</evidence>
<feature type="domain" description="Serine aminopeptidase S33" evidence="2">
    <location>
        <begin position="102"/>
        <end position="297"/>
    </location>
</feature>
<reference evidence="3 4" key="1">
    <citation type="journal article" date="2015" name="Genome Announc.">
        <title>Complete Genome Sequence of Spiroplasma turonicum Strain Tab4cT, a Parasite of a Horse Fly, Haematopota sp. (Diptera: Tabanidae).</title>
        <authorList>
            <person name="Davis R.E."/>
            <person name="Shao J."/>
            <person name="Zhao Y."/>
            <person name="Gasparich G.E."/>
            <person name="Gaynor B.J."/>
            <person name="Donofrio N."/>
        </authorList>
    </citation>
    <scope>NUCLEOTIDE SEQUENCE [LARGE SCALE GENOMIC DNA]</scope>
    <source>
        <strain evidence="3 4">Tab4c</strain>
    </source>
</reference>
<evidence type="ECO:0000256" key="1">
    <source>
        <dbReference type="SAM" id="Phobius"/>
    </source>
</evidence>
<dbReference type="PATRIC" id="fig|216946.3.peg.201"/>
<protein>
    <recommendedName>
        <fullName evidence="2">Serine aminopeptidase S33 domain-containing protein</fullName>
    </recommendedName>
</protein>
<evidence type="ECO:0000313" key="3">
    <source>
        <dbReference type="EMBL" id="AKU79448.1"/>
    </source>
</evidence>
<dbReference type="SUPFAM" id="SSF53474">
    <property type="entry name" value="alpha/beta-Hydrolases"/>
    <property type="match status" value="1"/>
</dbReference>
<feature type="transmembrane region" description="Helical" evidence="1">
    <location>
        <begin position="12"/>
        <end position="34"/>
    </location>
</feature>
<dbReference type="Proteomes" id="UP000067243">
    <property type="component" value="Chromosome"/>
</dbReference>
<gene>
    <name evidence="3" type="ORF">STURON_00202</name>
</gene>
<keyword evidence="1" id="KW-0472">Membrane</keyword>
<dbReference type="Pfam" id="PF12146">
    <property type="entry name" value="Hydrolase_4"/>
    <property type="match status" value="1"/>
</dbReference>
<evidence type="ECO:0000313" key="4">
    <source>
        <dbReference type="Proteomes" id="UP000067243"/>
    </source>
</evidence>
<keyword evidence="4" id="KW-1185">Reference proteome</keyword>
<name>A0A0K1P589_9MOLU</name>
<organism evidence="3 4">
    <name type="scientific">Spiroplasma turonicum</name>
    <dbReference type="NCBI Taxonomy" id="216946"/>
    <lineage>
        <taxon>Bacteria</taxon>
        <taxon>Bacillati</taxon>
        <taxon>Mycoplasmatota</taxon>
        <taxon>Mollicutes</taxon>
        <taxon>Entomoplasmatales</taxon>
        <taxon>Spiroplasmataceae</taxon>
        <taxon>Spiroplasma</taxon>
    </lineage>
</organism>
<dbReference type="KEGG" id="stur:STURON_00202"/>
<keyword evidence="1" id="KW-1133">Transmembrane helix</keyword>
<dbReference type="EMBL" id="CP012328">
    <property type="protein sequence ID" value="AKU79448.1"/>
    <property type="molecule type" value="Genomic_DNA"/>
</dbReference>
<dbReference type="AlphaFoldDB" id="A0A0K1P589"/>
<accession>A0A0K1P589</accession>
<dbReference type="InterPro" id="IPR022742">
    <property type="entry name" value="Hydrolase_4"/>
</dbReference>
<sequence>MSILNNNKIIYIIFIMISIIIFLLLVLILTRYFICLSIYKKQKKVIKPGLVDAKFFLTSDNYNLSWLGNIKSTAETIILGIHDYGQTRDSFIDLKDYCDKYHNDISVISYDQRNFGQNKKIKVFNYNNLINDLNEIIEYISKEYPEKNLVLIGEGFGSTIVSNFMRRKEIHNVFFCSLYLNQFKKLNINLIFKMLLGIIFSYKIMLTQNLDMNIICDNSYNKISSTLNSYNKKNYKEYLQIKKLNNKITKNFRNSNLKVHLLLPTNDIFINKETYINMFSNIDVNKINIIKLENEKHLFLRGNGKEEIFKTIIKLL</sequence>